<feature type="compositionally biased region" description="Polar residues" evidence="3">
    <location>
        <begin position="641"/>
        <end position="651"/>
    </location>
</feature>
<dbReference type="PROSITE" id="PS50057">
    <property type="entry name" value="FERM_3"/>
    <property type="match status" value="1"/>
</dbReference>
<dbReference type="InterPro" id="IPR019748">
    <property type="entry name" value="FERM_central"/>
</dbReference>
<dbReference type="Pfam" id="PF09380">
    <property type="entry name" value="FERM_C"/>
    <property type="match status" value="1"/>
</dbReference>
<dbReference type="PANTHER" id="PTHR13429:SF5">
    <property type="entry name" value="PROTEIN EXPANDED"/>
    <property type="match status" value="1"/>
</dbReference>
<dbReference type="Gene3D" id="2.30.29.30">
    <property type="entry name" value="Pleckstrin-homology domain (PH domain)/Phosphotyrosine-binding domain (PTB)"/>
    <property type="match status" value="1"/>
</dbReference>
<dbReference type="OrthoDB" id="5957665at2759"/>
<name>A0A1V9XH60_9ACAR</name>
<dbReference type="SUPFAM" id="SSF47031">
    <property type="entry name" value="Second domain of FERM"/>
    <property type="match status" value="1"/>
</dbReference>
<keyword evidence="2" id="KW-0965">Cell junction</keyword>
<dbReference type="Pfam" id="PF09379">
    <property type="entry name" value="FERM_N"/>
    <property type="match status" value="1"/>
</dbReference>
<dbReference type="Gene3D" id="1.20.80.10">
    <property type="match status" value="1"/>
</dbReference>
<dbReference type="STRING" id="418985.A0A1V9XH60"/>
<evidence type="ECO:0000259" key="4">
    <source>
        <dbReference type="PROSITE" id="PS50057"/>
    </source>
</evidence>
<dbReference type="InterPro" id="IPR014352">
    <property type="entry name" value="FERM/acyl-CoA-bd_prot_sf"/>
</dbReference>
<dbReference type="InterPro" id="IPR047145">
    <property type="entry name" value="FRMD6-like"/>
</dbReference>
<evidence type="ECO:0000256" key="3">
    <source>
        <dbReference type="SAM" id="MobiDB-lite"/>
    </source>
</evidence>
<dbReference type="SUPFAM" id="SSF50729">
    <property type="entry name" value="PH domain-like"/>
    <property type="match status" value="1"/>
</dbReference>
<dbReference type="Pfam" id="PF00373">
    <property type="entry name" value="FERM_M"/>
    <property type="match status" value="1"/>
</dbReference>
<keyword evidence="6" id="KW-1185">Reference proteome</keyword>
<protein>
    <recommendedName>
        <fullName evidence="4">FERM domain-containing protein</fullName>
    </recommendedName>
</protein>
<dbReference type="GO" id="GO:0070161">
    <property type="term" value="C:anchoring junction"/>
    <property type="evidence" value="ECO:0007669"/>
    <property type="project" value="UniProtKB-SubCell"/>
</dbReference>
<dbReference type="GO" id="GO:0098592">
    <property type="term" value="C:cytoplasmic side of apical plasma membrane"/>
    <property type="evidence" value="ECO:0007669"/>
    <property type="project" value="TreeGrafter"/>
</dbReference>
<dbReference type="InterPro" id="IPR018980">
    <property type="entry name" value="FERM_PH-like_C"/>
</dbReference>
<dbReference type="InterPro" id="IPR029071">
    <property type="entry name" value="Ubiquitin-like_domsf"/>
</dbReference>
<organism evidence="5 6">
    <name type="scientific">Tropilaelaps mercedesae</name>
    <dbReference type="NCBI Taxonomy" id="418985"/>
    <lineage>
        <taxon>Eukaryota</taxon>
        <taxon>Metazoa</taxon>
        <taxon>Ecdysozoa</taxon>
        <taxon>Arthropoda</taxon>
        <taxon>Chelicerata</taxon>
        <taxon>Arachnida</taxon>
        <taxon>Acari</taxon>
        <taxon>Parasitiformes</taxon>
        <taxon>Mesostigmata</taxon>
        <taxon>Gamasina</taxon>
        <taxon>Dermanyssoidea</taxon>
        <taxon>Laelapidae</taxon>
        <taxon>Tropilaelaps</taxon>
    </lineage>
</organism>
<dbReference type="InParanoid" id="A0A1V9XH60"/>
<dbReference type="CDD" id="cd17101">
    <property type="entry name" value="FERM_F1_PTPN13_like"/>
    <property type="match status" value="1"/>
</dbReference>
<dbReference type="InterPro" id="IPR018979">
    <property type="entry name" value="FERM_N"/>
</dbReference>
<dbReference type="AlphaFoldDB" id="A0A1V9XH60"/>
<dbReference type="InterPro" id="IPR019749">
    <property type="entry name" value="Band_41_domain"/>
</dbReference>
<proteinExistence type="predicted"/>
<feature type="region of interest" description="Disordered" evidence="3">
    <location>
        <begin position="397"/>
        <end position="419"/>
    </location>
</feature>
<gene>
    <name evidence="5" type="ORF">BIW11_10101</name>
</gene>
<dbReference type="InterPro" id="IPR011993">
    <property type="entry name" value="PH-like_dom_sf"/>
</dbReference>
<dbReference type="PANTHER" id="PTHR13429">
    <property type="entry name" value="FERM DOMAIN (PROTEIN4.1-EZRIN-RADIXIN-MOESIN) FAMILY"/>
    <property type="match status" value="1"/>
</dbReference>
<accession>A0A1V9XH60</accession>
<dbReference type="SMART" id="SM00295">
    <property type="entry name" value="B41"/>
    <property type="match status" value="1"/>
</dbReference>
<dbReference type="Proteomes" id="UP000192247">
    <property type="component" value="Unassembled WGS sequence"/>
</dbReference>
<dbReference type="GO" id="GO:0035332">
    <property type="term" value="P:positive regulation of hippo signaling"/>
    <property type="evidence" value="ECO:0007669"/>
    <property type="project" value="TreeGrafter"/>
</dbReference>
<sequence length="795" mass="87536">MGRNLRSVFTRCDAPLPLGRKYVAVKLLTNQTLYFAVELKCTVQDIFDQLCCYLGIVDSQLFGLARQVPLTGVADTFTEFCFVEQTTRLAKLAPKAWKGPTSAGLDGHGRPLITLYLRVQYFVDCTMLLQQDRVACHHYYQQVKANLLAYDWAMSQEKAFMLASLALQADLGNYDPVKHRGRYFQPGGYFSLSIVETVGEAFIVANLPLMHRDHHNLNRGTAQLAFIRESEEFAMHVHRVHQKKSNFDFTLLGVSAQGLQVYQPITTPLLARQSCTVLLTRETVFPWSDISKLTFDRRRFEVRLEGRCRQLLKFVYSCSSEAVAAALLDLCRRTHQFNMAIQPRLVELRNVERRSRVTRYRESYICDPADGASRVGAVEEVAKGGLINGPALNDALSRQSSPAMSGSDPRISDSPPPAAVSLESLPCSHLNKESGGGCSDYGTLENLNKKALSEHNLSYHNKLLSAKDVTVPGHCLGPGDPNVVGSFVMANGSGSYPSRRLASTDALNSSAPQLKSVPEASTLDKAISLDNIALAHASLYHHHKPQTDLRIAVSYVDAMKATSEEYLSDSCTPQKATPLYLKNPNTQLRGAPQPATRSTSFAGHQKPRPPPVKPRTKIGISSLSRNPNSKVLSEPELQHLVKSQSESVSRPATTAPTNASASSDSLDSADVLDEVRLKSSQHNLPFMSALCQDRSLMPKTVPNLRQNPTTAASNDNRRFSYCSYLLAETPRVQPVVSGGLFKYTSLGNMTLNMSTAPLHVAPHPPTPPRQMIPHKLSQGNGNTNAQLSHRKAVVF</sequence>
<evidence type="ECO:0000313" key="6">
    <source>
        <dbReference type="Proteomes" id="UP000192247"/>
    </source>
</evidence>
<dbReference type="SUPFAM" id="SSF54236">
    <property type="entry name" value="Ubiquitin-like"/>
    <property type="match status" value="1"/>
</dbReference>
<evidence type="ECO:0000256" key="1">
    <source>
        <dbReference type="ARBA" id="ARBA00004282"/>
    </source>
</evidence>
<comment type="subcellular location">
    <subcellularLocation>
        <location evidence="1">Cell junction</location>
    </subcellularLocation>
</comment>
<feature type="compositionally biased region" description="Low complexity" evidence="3">
    <location>
        <begin position="652"/>
        <end position="667"/>
    </location>
</feature>
<feature type="compositionally biased region" description="Polar residues" evidence="3">
    <location>
        <begin position="619"/>
        <end position="631"/>
    </location>
</feature>
<evidence type="ECO:0000313" key="5">
    <source>
        <dbReference type="EMBL" id="OQR72875.1"/>
    </source>
</evidence>
<dbReference type="EMBL" id="MNPL01010884">
    <property type="protein sequence ID" value="OQR72875.1"/>
    <property type="molecule type" value="Genomic_DNA"/>
</dbReference>
<evidence type="ECO:0000256" key="2">
    <source>
        <dbReference type="ARBA" id="ARBA00022949"/>
    </source>
</evidence>
<dbReference type="GO" id="GO:0048731">
    <property type="term" value="P:system development"/>
    <property type="evidence" value="ECO:0007669"/>
    <property type="project" value="UniProtKB-ARBA"/>
</dbReference>
<dbReference type="InterPro" id="IPR035963">
    <property type="entry name" value="FERM_2"/>
</dbReference>
<comment type="caution">
    <text evidence="5">The sequence shown here is derived from an EMBL/GenBank/DDBJ whole genome shotgun (WGS) entry which is preliminary data.</text>
</comment>
<dbReference type="CDD" id="cd14473">
    <property type="entry name" value="FERM_B-lobe"/>
    <property type="match status" value="1"/>
</dbReference>
<dbReference type="InterPro" id="IPR000299">
    <property type="entry name" value="FERM_domain"/>
</dbReference>
<dbReference type="GO" id="GO:0009887">
    <property type="term" value="P:animal organ morphogenesis"/>
    <property type="evidence" value="ECO:0007669"/>
    <property type="project" value="UniProtKB-ARBA"/>
</dbReference>
<feature type="region of interest" description="Disordered" evidence="3">
    <location>
        <begin position="577"/>
        <end position="667"/>
    </location>
</feature>
<feature type="domain" description="FERM" evidence="4">
    <location>
        <begin position="21"/>
        <end position="342"/>
    </location>
</feature>
<reference evidence="5 6" key="1">
    <citation type="journal article" date="2017" name="Gigascience">
        <title>Draft genome of the honey bee ectoparasitic mite, Tropilaelaps mercedesae, is shaped by the parasitic life history.</title>
        <authorList>
            <person name="Dong X."/>
            <person name="Armstrong S.D."/>
            <person name="Xia D."/>
            <person name="Makepeace B.L."/>
            <person name="Darby A.C."/>
            <person name="Kadowaki T."/>
        </authorList>
    </citation>
    <scope>NUCLEOTIDE SEQUENCE [LARGE SCALE GENOMIC DNA]</scope>
    <source>
        <strain evidence="5">Wuxi-XJTLU</strain>
    </source>
</reference>
<dbReference type="SMART" id="SM01196">
    <property type="entry name" value="FERM_C"/>
    <property type="match status" value="1"/>
</dbReference>